<dbReference type="Proteomes" id="UP000217790">
    <property type="component" value="Unassembled WGS sequence"/>
</dbReference>
<dbReference type="OrthoDB" id="2563669at2759"/>
<accession>A0A2H3D575</accession>
<evidence type="ECO:0000256" key="1">
    <source>
        <dbReference type="SAM" id="MobiDB-lite"/>
    </source>
</evidence>
<keyword evidence="2" id="KW-0472">Membrane</keyword>
<feature type="compositionally biased region" description="Low complexity" evidence="1">
    <location>
        <begin position="310"/>
        <end position="336"/>
    </location>
</feature>
<keyword evidence="2" id="KW-1133">Transmembrane helix</keyword>
<reference evidence="4" key="1">
    <citation type="journal article" date="2017" name="Nat. Ecol. Evol.">
        <title>Genome expansion and lineage-specific genetic innovations in the forest pathogenic fungi Armillaria.</title>
        <authorList>
            <person name="Sipos G."/>
            <person name="Prasanna A.N."/>
            <person name="Walter M.C."/>
            <person name="O'Connor E."/>
            <person name="Balint B."/>
            <person name="Krizsan K."/>
            <person name="Kiss B."/>
            <person name="Hess J."/>
            <person name="Varga T."/>
            <person name="Slot J."/>
            <person name="Riley R."/>
            <person name="Boka B."/>
            <person name="Rigling D."/>
            <person name="Barry K."/>
            <person name="Lee J."/>
            <person name="Mihaltcheva S."/>
            <person name="LaButti K."/>
            <person name="Lipzen A."/>
            <person name="Waldron R."/>
            <person name="Moloney N.M."/>
            <person name="Sperisen C."/>
            <person name="Kredics L."/>
            <person name="Vagvoelgyi C."/>
            <person name="Patrignani A."/>
            <person name="Fitzpatrick D."/>
            <person name="Nagy I."/>
            <person name="Doyle S."/>
            <person name="Anderson J.B."/>
            <person name="Grigoriev I.V."/>
            <person name="Gueldener U."/>
            <person name="Muensterkoetter M."/>
            <person name="Nagy L.G."/>
        </authorList>
    </citation>
    <scope>NUCLEOTIDE SEQUENCE [LARGE SCALE GENOMIC DNA]</scope>
    <source>
        <strain evidence="4">Ar21-2</strain>
    </source>
</reference>
<keyword evidence="2" id="KW-0812">Transmembrane</keyword>
<protein>
    <submittedName>
        <fullName evidence="3">Uncharacterized protein</fullName>
    </submittedName>
</protein>
<dbReference type="OMA" id="GVNQSYF"/>
<evidence type="ECO:0000313" key="3">
    <source>
        <dbReference type="EMBL" id="PBK84217.1"/>
    </source>
</evidence>
<dbReference type="InParanoid" id="A0A2H3D575"/>
<feature type="region of interest" description="Disordered" evidence="1">
    <location>
        <begin position="308"/>
        <end position="336"/>
    </location>
</feature>
<organism evidence="3 4">
    <name type="scientific">Armillaria gallica</name>
    <name type="common">Bulbous honey fungus</name>
    <name type="synonym">Armillaria bulbosa</name>
    <dbReference type="NCBI Taxonomy" id="47427"/>
    <lineage>
        <taxon>Eukaryota</taxon>
        <taxon>Fungi</taxon>
        <taxon>Dikarya</taxon>
        <taxon>Basidiomycota</taxon>
        <taxon>Agaricomycotina</taxon>
        <taxon>Agaricomycetes</taxon>
        <taxon>Agaricomycetidae</taxon>
        <taxon>Agaricales</taxon>
        <taxon>Marasmiineae</taxon>
        <taxon>Physalacriaceae</taxon>
        <taxon>Armillaria</taxon>
    </lineage>
</organism>
<dbReference type="AlphaFoldDB" id="A0A2H3D575"/>
<evidence type="ECO:0000313" key="4">
    <source>
        <dbReference type="Proteomes" id="UP000217790"/>
    </source>
</evidence>
<name>A0A2H3D575_ARMGA</name>
<keyword evidence="4" id="KW-1185">Reference proteome</keyword>
<gene>
    <name evidence="3" type="ORF">ARMGADRAFT_943860</name>
</gene>
<evidence type="ECO:0000256" key="2">
    <source>
        <dbReference type="SAM" id="Phobius"/>
    </source>
</evidence>
<sequence length="364" mass="38767">MDSSAVNANVSVDDFDSILLYSPDQSVWTTPDPSSPDFNAASSQWWMGTYHATETINASISFNFTGIFISVFERTTGPAIYIYGNSGPSYGSYEVTIDSNTTTLSAYSSSNASEPYLLYGSSALEYANHTLTLKNVGAKGSDGGGNGFLFDYLRMTVQLGPKGATVTNKTLEETDSSITYTGVWGNNTSPAFSGGGSTFTNENLASFSLNFQGSAIYVFGDKKNDHREYNVYLDNGTAQAFNGTSGCGGAFGQTCEQQQPCLKFFASNLDGSTHSLKIENLAGVNQSYFGTDFDSIVLTVPSEYAPRELSGTSTSSNASVTSSSTSSTSTNSSGSSNAASPLIAWNPMLLLFMACIYLFKSRLH</sequence>
<feature type="transmembrane region" description="Helical" evidence="2">
    <location>
        <begin position="342"/>
        <end position="359"/>
    </location>
</feature>
<dbReference type="Gene3D" id="2.60.120.260">
    <property type="entry name" value="Galactose-binding domain-like"/>
    <property type="match status" value="2"/>
</dbReference>
<dbReference type="EMBL" id="KZ293700">
    <property type="protein sequence ID" value="PBK84217.1"/>
    <property type="molecule type" value="Genomic_DNA"/>
</dbReference>
<proteinExistence type="predicted"/>